<dbReference type="STRING" id="1163408.UU9_16713"/>
<dbReference type="EMBL" id="AJXU01000082">
    <property type="protein sequence ID" value="EIL87240.1"/>
    <property type="molecule type" value="Genomic_DNA"/>
</dbReference>
<evidence type="ECO:0000313" key="1">
    <source>
        <dbReference type="EMBL" id="EIL87240.1"/>
    </source>
</evidence>
<proteinExistence type="predicted"/>
<organism evidence="1 2">
    <name type="scientific">Rhodanobacter fulvus Jip2</name>
    <dbReference type="NCBI Taxonomy" id="1163408"/>
    <lineage>
        <taxon>Bacteria</taxon>
        <taxon>Pseudomonadati</taxon>
        <taxon>Pseudomonadota</taxon>
        <taxon>Gammaproteobacteria</taxon>
        <taxon>Lysobacterales</taxon>
        <taxon>Rhodanobacteraceae</taxon>
        <taxon>Rhodanobacter</taxon>
    </lineage>
</organism>
<dbReference type="PATRIC" id="fig|1163408.3.peg.3389"/>
<dbReference type="Proteomes" id="UP000004210">
    <property type="component" value="Unassembled WGS sequence"/>
</dbReference>
<dbReference type="AlphaFoldDB" id="I4VJ49"/>
<name>I4VJ49_9GAMM</name>
<protein>
    <submittedName>
        <fullName evidence="1">Uncharacterized protein</fullName>
    </submittedName>
</protein>
<evidence type="ECO:0000313" key="2">
    <source>
        <dbReference type="Proteomes" id="UP000004210"/>
    </source>
</evidence>
<accession>I4VJ49</accession>
<keyword evidence="2" id="KW-1185">Reference proteome</keyword>
<comment type="caution">
    <text evidence="1">The sequence shown here is derived from an EMBL/GenBank/DDBJ whole genome shotgun (WGS) entry which is preliminary data.</text>
</comment>
<reference evidence="1 2" key="1">
    <citation type="journal article" date="2012" name="J. Bacteriol.">
        <title>Genome sequences for six rhodanobacter strains, isolated from soils and the terrestrial subsurface, with variable denitrification capabilities.</title>
        <authorList>
            <person name="Kostka J.E."/>
            <person name="Green S.J."/>
            <person name="Rishishwar L."/>
            <person name="Prakash O."/>
            <person name="Katz L.S."/>
            <person name="Marino-Ramirez L."/>
            <person name="Jordan I.K."/>
            <person name="Munk C."/>
            <person name="Ivanova N."/>
            <person name="Mikhailova N."/>
            <person name="Watson D.B."/>
            <person name="Brown S.D."/>
            <person name="Palumbo A.V."/>
            <person name="Brooks S.C."/>
        </authorList>
    </citation>
    <scope>NUCLEOTIDE SEQUENCE [LARGE SCALE GENOMIC DNA]</scope>
    <source>
        <strain evidence="2">Jip2T</strain>
    </source>
</reference>
<sequence>MHAPDTHGPGCFTGPVSVRAGKAWFRSFHGSRHVLMVFPLLLLAGCNHRVASEKNVDVCALMLEAATSALHGAPVVERGSGTCQFHVDGDDNNGGRIEVGLLTHAAAGGSRQFDQALRLTLAEAGQTYGNPGSPEFGDLAEVAVGFGSEPTGPLRQVVVAERGVMMEVFVGAETELSHDEVVALTRALWTQVTTYKRPSA</sequence>
<gene>
    <name evidence="1" type="ORF">UU9_16713</name>
</gene>